<evidence type="ECO:0000256" key="11">
    <source>
        <dbReference type="RuleBase" id="RU003357"/>
    </source>
</evidence>
<name>A0A4U1BR74_9GAMM</name>
<sequence length="608" mass="67568">MSIKTRLAVAIAAAIPTLSNSAFASTSVDEVIVVTPNRMPLSIEQSLSVVHLIERDQIEQMNPKSVVDLLETLPGVSVTRNGGPAQSASVSIRGSSSDHVLLLIDGVRTGSATLGSASFSALSPEMIERIEVVNGPRAALWGSDAIGGVIQIFTRRLTSGQGVVTGEIGSDSYARGSGALGLAHGAGQSSVSLSWEQSDGFDVRRDGEADDDGYERLGVGLVGEQPLSAQWRAFWVGQLSQGDYDYDNSAPYANRADYSNHLWQLGLDYQGSEQYSELKFGQMRDSNRNFRDGVAGKSLYETRRDQVSWQHGFQTGNLDVTGGLDYTKESVAGSYEQDERDIWAAYLAGRYEHERWTAEAALRFDEVESLDNETSYQLSTAYNFTSSWQLALGYATGFKVPTFNDLYWPNLGNPALQAETSENWELTLSYQGDNLSAYISGFDNEVDNLIDWAKTGEKDEFGWDIYKPSNVHRADLQGVELGAEIGFWGLEHQLAYTYLNAEDHQGNELEGRSEHQLDYGVSYRVDQLDLRMDYRYQGKRSEGDTNFDGQTDYLAPYHNLDLSVGYQLHTHWQLRLKLNNLLDEELISNGNYLGPDTQWFVSLSYRNF</sequence>
<protein>
    <submittedName>
        <fullName evidence="15">TonB-dependent receptor</fullName>
    </submittedName>
</protein>
<evidence type="ECO:0000256" key="9">
    <source>
        <dbReference type="ARBA" id="ARBA00023237"/>
    </source>
</evidence>
<keyword evidence="4 10" id="KW-0812">Transmembrane</keyword>
<keyword evidence="5 12" id="KW-0732">Signal</keyword>
<comment type="subcellular location">
    <subcellularLocation>
        <location evidence="1 10">Cell outer membrane</location>
        <topology evidence="1 10">Multi-pass membrane protein</topology>
    </subcellularLocation>
</comment>
<keyword evidence="7 11" id="KW-0798">TonB box</keyword>
<feature type="domain" description="TonB-dependent receptor plug" evidence="14">
    <location>
        <begin position="46"/>
        <end position="149"/>
    </location>
</feature>
<evidence type="ECO:0000256" key="3">
    <source>
        <dbReference type="ARBA" id="ARBA00022452"/>
    </source>
</evidence>
<dbReference type="Gene3D" id="2.40.170.20">
    <property type="entry name" value="TonB-dependent receptor, beta-barrel domain"/>
    <property type="match status" value="1"/>
</dbReference>
<dbReference type="PANTHER" id="PTHR30069:SF53">
    <property type="entry name" value="COLICIN I RECEPTOR-RELATED"/>
    <property type="match status" value="1"/>
</dbReference>
<evidence type="ECO:0000259" key="13">
    <source>
        <dbReference type="Pfam" id="PF00593"/>
    </source>
</evidence>
<dbReference type="GO" id="GO:0009279">
    <property type="term" value="C:cell outer membrane"/>
    <property type="evidence" value="ECO:0007669"/>
    <property type="project" value="UniProtKB-SubCell"/>
</dbReference>
<keyword evidence="9 10" id="KW-0998">Cell outer membrane</keyword>
<evidence type="ECO:0000259" key="14">
    <source>
        <dbReference type="Pfam" id="PF07715"/>
    </source>
</evidence>
<keyword evidence="15" id="KW-0675">Receptor</keyword>
<reference evidence="15 16" key="1">
    <citation type="submission" date="2019-04" db="EMBL/GenBank/DDBJ databases">
        <authorList>
            <person name="Hwang J.C."/>
        </authorList>
    </citation>
    <scope>NUCLEOTIDE SEQUENCE [LARGE SCALE GENOMIC DNA]</scope>
    <source>
        <strain evidence="15 16">IMCC35002</strain>
    </source>
</reference>
<dbReference type="InterPro" id="IPR036942">
    <property type="entry name" value="Beta-barrel_TonB_sf"/>
</dbReference>
<dbReference type="EMBL" id="SWCJ01000009">
    <property type="protein sequence ID" value="TKB54220.1"/>
    <property type="molecule type" value="Genomic_DNA"/>
</dbReference>
<organism evidence="15 16">
    <name type="scientific">Ferrimonas aestuarii</name>
    <dbReference type="NCBI Taxonomy" id="2569539"/>
    <lineage>
        <taxon>Bacteria</taxon>
        <taxon>Pseudomonadati</taxon>
        <taxon>Pseudomonadota</taxon>
        <taxon>Gammaproteobacteria</taxon>
        <taxon>Alteromonadales</taxon>
        <taxon>Ferrimonadaceae</taxon>
        <taxon>Ferrimonas</taxon>
    </lineage>
</organism>
<dbReference type="CDD" id="cd01347">
    <property type="entry name" value="ligand_gated_channel"/>
    <property type="match status" value="1"/>
</dbReference>
<keyword evidence="16" id="KW-1185">Reference proteome</keyword>
<evidence type="ECO:0000256" key="1">
    <source>
        <dbReference type="ARBA" id="ARBA00004571"/>
    </source>
</evidence>
<accession>A0A4U1BR74</accession>
<dbReference type="InterPro" id="IPR037066">
    <property type="entry name" value="Plug_dom_sf"/>
</dbReference>
<evidence type="ECO:0000313" key="15">
    <source>
        <dbReference type="EMBL" id="TKB54220.1"/>
    </source>
</evidence>
<keyword evidence="8 10" id="KW-0472">Membrane</keyword>
<evidence type="ECO:0000256" key="5">
    <source>
        <dbReference type="ARBA" id="ARBA00022729"/>
    </source>
</evidence>
<evidence type="ECO:0000313" key="16">
    <source>
        <dbReference type="Proteomes" id="UP000305675"/>
    </source>
</evidence>
<evidence type="ECO:0000256" key="2">
    <source>
        <dbReference type="ARBA" id="ARBA00022448"/>
    </source>
</evidence>
<keyword evidence="6" id="KW-0406">Ion transport</keyword>
<dbReference type="Pfam" id="PF00593">
    <property type="entry name" value="TonB_dep_Rec_b-barrel"/>
    <property type="match status" value="1"/>
</dbReference>
<dbReference type="RefSeq" id="WP_136863769.1">
    <property type="nucleotide sequence ID" value="NZ_SWCJ01000009.1"/>
</dbReference>
<dbReference type="GO" id="GO:0015889">
    <property type="term" value="P:cobalamin transport"/>
    <property type="evidence" value="ECO:0007669"/>
    <property type="project" value="TreeGrafter"/>
</dbReference>
<feature type="chain" id="PRO_5020373722" evidence="12">
    <location>
        <begin position="25"/>
        <end position="608"/>
    </location>
</feature>
<dbReference type="GO" id="GO:0006811">
    <property type="term" value="P:monoatomic ion transport"/>
    <property type="evidence" value="ECO:0007669"/>
    <property type="project" value="UniProtKB-KW"/>
</dbReference>
<feature type="signal peptide" evidence="12">
    <location>
        <begin position="1"/>
        <end position="24"/>
    </location>
</feature>
<evidence type="ECO:0000256" key="10">
    <source>
        <dbReference type="PROSITE-ProRule" id="PRU01360"/>
    </source>
</evidence>
<gene>
    <name evidence="15" type="ORF">FCL42_12550</name>
</gene>
<feature type="domain" description="TonB-dependent receptor-like beta-barrel" evidence="13">
    <location>
        <begin position="225"/>
        <end position="581"/>
    </location>
</feature>
<dbReference type="Pfam" id="PF07715">
    <property type="entry name" value="Plug"/>
    <property type="match status" value="1"/>
</dbReference>
<evidence type="ECO:0000256" key="12">
    <source>
        <dbReference type="SAM" id="SignalP"/>
    </source>
</evidence>
<dbReference type="Proteomes" id="UP000305675">
    <property type="component" value="Unassembled WGS sequence"/>
</dbReference>
<comment type="caution">
    <text evidence="15">The sequence shown here is derived from an EMBL/GenBank/DDBJ whole genome shotgun (WGS) entry which is preliminary data.</text>
</comment>
<comment type="similarity">
    <text evidence="10 11">Belongs to the TonB-dependent receptor family.</text>
</comment>
<dbReference type="PROSITE" id="PS52016">
    <property type="entry name" value="TONB_DEPENDENT_REC_3"/>
    <property type="match status" value="1"/>
</dbReference>
<proteinExistence type="inferred from homology"/>
<evidence type="ECO:0000256" key="7">
    <source>
        <dbReference type="ARBA" id="ARBA00023077"/>
    </source>
</evidence>
<evidence type="ECO:0000256" key="8">
    <source>
        <dbReference type="ARBA" id="ARBA00023136"/>
    </source>
</evidence>
<keyword evidence="3 10" id="KW-1134">Transmembrane beta strand</keyword>
<dbReference type="Gene3D" id="2.170.130.10">
    <property type="entry name" value="TonB-dependent receptor, plug domain"/>
    <property type="match status" value="1"/>
</dbReference>
<dbReference type="SUPFAM" id="SSF56935">
    <property type="entry name" value="Porins"/>
    <property type="match status" value="1"/>
</dbReference>
<dbReference type="AlphaFoldDB" id="A0A4U1BR74"/>
<dbReference type="InterPro" id="IPR012910">
    <property type="entry name" value="Plug_dom"/>
</dbReference>
<dbReference type="PANTHER" id="PTHR30069">
    <property type="entry name" value="TONB-DEPENDENT OUTER MEMBRANE RECEPTOR"/>
    <property type="match status" value="1"/>
</dbReference>
<dbReference type="InterPro" id="IPR000531">
    <property type="entry name" value="Beta-barrel_TonB"/>
</dbReference>
<dbReference type="InterPro" id="IPR039426">
    <property type="entry name" value="TonB-dep_rcpt-like"/>
</dbReference>
<evidence type="ECO:0000256" key="4">
    <source>
        <dbReference type="ARBA" id="ARBA00022692"/>
    </source>
</evidence>
<keyword evidence="2 10" id="KW-0813">Transport</keyword>
<dbReference type="OrthoDB" id="9764669at2"/>
<evidence type="ECO:0000256" key="6">
    <source>
        <dbReference type="ARBA" id="ARBA00023065"/>
    </source>
</evidence>